<keyword evidence="2" id="KW-1185">Reference proteome</keyword>
<evidence type="ECO:0000313" key="1">
    <source>
        <dbReference type="EMBL" id="UNP29146.1"/>
    </source>
</evidence>
<protein>
    <recommendedName>
        <fullName evidence="3">LysR family transcriptional regulator</fullName>
    </recommendedName>
</protein>
<evidence type="ECO:0000313" key="2">
    <source>
        <dbReference type="Proteomes" id="UP000829194"/>
    </source>
</evidence>
<proteinExistence type="predicted"/>
<sequence>MIFVELIDAADEAEPVLVYPRRALAPAAECFIAIAKRVTNEWEVNGALPITDDSTL</sequence>
<dbReference type="RefSeq" id="WP_187313072.1">
    <property type="nucleotide sequence ID" value="NZ_CP011131.1"/>
</dbReference>
<dbReference type="Proteomes" id="UP000829194">
    <property type="component" value="Chromosome"/>
</dbReference>
<name>A0ABY3X982_9GAMM</name>
<accession>A0ABY3X982</accession>
<organism evidence="1 2">
    <name type="scientific">Lysobacter gummosus</name>
    <dbReference type="NCBI Taxonomy" id="262324"/>
    <lineage>
        <taxon>Bacteria</taxon>
        <taxon>Pseudomonadati</taxon>
        <taxon>Pseudomonadota</taxon>
        <taxon>Gammaproteobacteria</taxon>
        <taxon>Lysobacterales</taxon>
        <taxon>Lysobacteraceae</taxon>
        <taxon>Lysobacter</taxon>
    </lineage>
</organism>
<reference evidence="1 2" key="1">
    <citation type="submission" date="2022-03" db="EMBL/GenBank/DDBJ databases">
        <title>Complete genome sequence of Lysobacter capsici VKM B-2533 and Lysobacter gummosus 10.1.1, promising sources of lytic agents.</title>
        <authorList>
            <person name="Tarlachkov S.V."/>
            <person name="Kudryakova I.V."/>
            <person name="Afoshin A.S."/>
            <person name="Leontyevskaya E.A."/>
            <person name="Leontyevskaya N.V."/>
        </authorList>
    </citation>
    <scope>NUCLEOTIDE SEQUENCE [LARGE SCALE GENOMIC DNA]</scope>
    <source>
        <strain evidence="1 2">10.1.1</strain>
    </source>
</reference>
<gene>
    <name evidence="1" type="ORF">MOV92_22185</name>
</gene>
<evidence type="ECO:0008006" key="3">
    <source>
        <dbReference type="Google" id="ProtNLM"/>
    </source>
</evidence>
<dbReference type="EMBL" id="CP093547">
    <property type="protein sequence ID" value="UNP29146.1"/>
    <property type="molecule type" value="Genomic_DNA"/>
</dbReference>